<feature type="region of interest" description="Disordered" evidence="6">
    <location>
        <begin position="734"/>
        <end position="756"/>
    </location>
</feature>
<feature type="compositionally biased region" description="Basic residues" evidence="6">
    <location>
        <begin position="556"/>
        <end position="571"/>
    </location>
</feature>
<feature type="compositionally biased region" description="Pro residues" evidence="6">
    <location>
        <begin position="339"/>
        <end position="348"/>
    </location>
</feature>
<feature type="compositionally biased region" description="Pro residues" evidence="6">
    <location>
        <begin position="292"/>
        <end position="318"/>
    </location>
</feature>
<dbReference type="PANTHER" id="PTHR13763">
    <property type="entry name" value="BREAST CANCER TYPE 1 SUSCEPTIBILITY PROTEIN BRCA1"/>
    <property type="match status" value="1"/>
</dbReference>
<dbReference type="SUPFAM" id="SSF52113">
    <property type="entry name" value="BRCT domain"/>
    <property type="match status" value="2"/>
</dbReference>
<dbReference type="PROSITE" id="PS50172">
    <property type="entry name" value="BRCT"/>
    <property type="match status" value="1"/>
</dbReference>
<feature type="region of interest" description="Disordered" evidence="6">
    <location>
        <begin position="541"/>
        <end position="573"/>
    </location>
</feature>
<evidence type="ECO:0000256" key="5">
    <source>
        <dbReference type="ARBA" id="ARBA00023242"/>
    </source>
</evidence>
<evidence type="ECO:0000256" key="4">
    <source>
        <dbReference type="ARBA" id="ARBA00023204"/>
    </source>
</evidence>
<protein>
    <submittedName>
        <fullName evidence="8">BRCA1 protein</fullName>
    </submittedName>
</protein>
<evidence type="ECO:0000256" key="2">
    <source>
        <dbReference type="ARBA" id="ARBA00022737"/>
    </source>
</evidence>
<comment type="caution">
    <text evidence="8">The sequence shown here is derived from an EMBL/GenBank/DDBJ whole genome shotgun (WGS) entry which is preliminary data.</text>
</comment>
<dbReference type="GO" id="GO:0000724">
    <property type="term" value="P:double-strand break repair via homologous recombination"/>
    <property type="evidence" value="ECO:0007669"/>
    <property type="project" value="TreeGrafter"/>
</dbReference>
<reference evidence="8" key="1">
    <citation type="submission" date="2021-02" db="EMBL/GenBank/DDBJ databases">
        <authorList>
            <person name="Dougan E. K."/>
            <person name="Rhodes N."/>
            <person name="Thang M."/>
            <person name="Chan C."/>
        </authorList>
    </citation>
    <scope>NUCLEOTIDE SEQUENCE</scope>
</reference>
<dbReference type="Gene3D" id="3.40.50.10190">
    <property type="entry name" value="BRCT domain"/>
    <property type="match status" value="1"/>
</dbReference>
<evidence type="ECO:0000256" key="6">
    <source>
        <dbReference type="SAM" id="MobiDB-lite"/>
    </source>
</evidence>
<keyword evidence="3" id="KW-0227">DNA damage</keyword>
<evidence type="ECO:0000256" key="1">
    <source>
        <dbReference type="ARBA" id="ARBA00004123"/>
    </source>
</evidence>
<dbReference type="PANTHER" id="PTHR13763:SF0">
    <property type="entry name" value="BREAST CANCER TYPE 1 SUSCEPTIBILITY PROTEIN"/>
    <property type="match status" value="1"/>
</dbReference>
<dbReference type="InterPro" id="IPR001357">
    <property type="entry name" value="BRCT_dom"/>
</dbReference>
<feature type="domain" description="BRCT" evidence="7">
    <location>
        <begin position="598"/>
        <end position="702"/>
    </location>
</feature>
<dbReference type="InterPro" id="IPR031099">
    <property type="entry name" value="BRCA1-associated"/>
</dbReference>
<dbReference type="SMART" id="SM00292">
    <property type="entry name" value="BRCT"/>
    <property type="match status" value="2"/>
</dbReference>
<accession>A0A812RCE2</accession>
<name>A0A812RCE2_SYMPI</name>
<comment type="subcellular location">
    <subcellularLocation>
        <location evidence="1">Nucleus</location>
    </subcellularLocation>
</comment>
<dbReference type="EMBL" id="CAJNIZ010019791">
    <property type="protein sequence ID" value="CAE7431120.1"/>
    <property type="molecule type" value="Genomic_DNA"/>
</dbReference>
<dbReference type="GO" id="GO:0004842">
    <property type="term" value="F:ubiquitin-protein transferase activity"/>
    <property type="evidence" value="ECO:0007669"/>
    <property type="project" value="TreeGrafter"/>
</dbReference>
<proteinExistence type="predicted"/>
<keyword evidence="2" id="KW-0677">Repeat</keyword>
<evidence type="ECO:0000313" key="9">
    <source>
        <dbReference type="Proteomes" id="UP000649617"/>
    </source>
</evidence>
<feature type="compositionally biased region" description="Basic residues" evidence="6">
    <location>
        <begin position="324"/>
        <end position="335"/>
    </location>
</feature>
<evidence type="ECO:0000259" key="7">
    <source>
        <dbReference type="PROSITE" id="PS50172"/>
    </source>
</evidence>
<organism evidence="8 9">
    <name type="scientific">Symbiodinium pilosum</name>
    <name type="common">Dinoflagellate</name>
    <dbReference type="NCBI Taxonomy" id="2952"/>
    <lineage>
        <taxon>Eukaryota</taxon>
        <taxon>Sar</taxon>
        <taxon>Alveolata</taxon>
        <taxon>Dinophyceae</taxon>
        <taxon>Suessiales</taxon>
        <taxon>Symbiodiniaceae</taxon>
        <taxon>Symbiodinium</taxon>
    </lineage>
</organism>
<dbReference type="GO" id="GO:0005634">
    <property type="term" value="C:nucleus"/>
    <property type="evidence" value="ECO:0007669"/>
    <property type="project" value="UniProtKB-SubCell"/>
</dbReference>
<dbReference type="Proteomes" id="UP000649617">
    <property type="component" value="Unassembled WGS sequence"/>
</dbReference>
<evidence type="ECO:0000256" key="3">
    <source>
        <dbReference type="ARBA" id="ARBA00022763"/>
    </source>
</evidence>
<sequence>MDDLAKILAGCGDFSRLLENFLHAPKASSGLLSLVQQAQQLAQGVTEFRESLQAAQASQAVMVEGERRQPDKAMLGLPDTLQVQELLRQLETINGTIRALDEMMAAESIPLADCFSIAPSAMPSMPGDARWPVPCIPAPEEAIALLPTPSTVPAWPGQLVQSSCPGPGEQNELHAELCIHPAQPPQSAPAVPAALDGPGVLPASEGPQSALVLWQEEETTQIPPKDFRGPAALSGRRLANAEDTVQVASLLCSPDSPSSPLKVLQDVPRHGMESQLFQVVPVGLEDLDDAPRVPPGPGVPNLPKPLPAVPAPCPPPKALPSNASHRRAPRARRKSAIPVPVPPLPPIPDGDLIESFSDNPIHGALQDKAETEDMQEQEEKHIQQRSSQRAGSELEPSAACGQSSPRGMLKKETSGLRSLGIKECEPLPDFGPSIASAEGSATKHAHGQPIRYSGKHIIDCTDYDVRGSYPKRTKIQSEGINLNIPPSDQLVCTADSPVKMIVTARGGSQASKFAGNASRCQGAHVPLESRFARRGRLLLSQHLSQRRSQRNSQRSSQRKSQRLSQKRKAKGARWVLGKEAPAREQAIEGVTVSSAPERPNVLFTGFARSDLHRLREAVNLLGGLAVNSLSAAVANRRTNVRLVVQCMTKHRGDRGEDMLQVASKRSVKYMEGVLMGAWVLSPEWVDASLRAGHWLPEARFELAGDPNGLGGPALGRRYGPELFAGCRFHFVATPRSKKDKPGSSLSTEEEGPTAKELARLARKAGAEVFETLQMLPDAKDDPPHLAAAVLQRSKRRLSSSSSAYAKELGLPRFWWRKPIVVSVPEAKEGEGPRRSTKLAKDLGWVSMTAAWLFDCISHGEICLPGTGDSE</sequence>
<dbReference type="OrthoDB" id="10025918at2759"/>
<dbReference type="GO" id="GO:0045944">
    <property type="term" value="P:positive regulation of transcription by RNA polymerase II"/>
    <property type="evidence" value="ECO:0007669"/>
    <property type="project" value="TreeGrafter"/>
</dbReference>
<gene>
    <name evidence="8" type="primary">BRCA1</name>
    <name evidence="8" type="ORF">SPIL2461_LOCUS10546</name>
</gene>
<dbReference type="AlphaFoldDB" id="A0A812RCE2"/>
<evidence type="ECO:0000313" key="8">
    <source>
        <dbReference type="EMBL" id="CAE7431120.1"/>
    </source>
</evidence>
<keyword evidence="5" id="KW-0539">Nucleus</keyword>
<feature type="region of interest" description="Disordered" evidence="6">
    <location>
        <begin position="287"/>
        <end position="411"/>
    </location>
</feature>
<keyword evidence="9" id="KW-1185">Reference proteome</keyword>
<feature type="compositionally biased region" description="Basic and acidic residues" evidence="6">
    <location>
        <begin position="365"/>
        <end position="382"/>
    </location>
</feature>
<dbReference type="InterPro" id="IPR036420">
    <property type="entry name" value="BRCT_dom_sf"/>
</dbReference>
<keyword evidence="4" id="KW-0234">DNA repair</keyword>